<comment type="caution">
    <text evidence="3">The sequence shown here is derived from an EMBL/GenBank/DDBJ whole genome shotgun (WGS) entry which is preliminary data.</text>
</comment>
<dbReference type="InterPro" id="IPR043502">
    <property type="entry name" value="DNA/RNA_pol_sf"/>
</dbReference>
<sequence>MRELEIGIVDMQSLAESTGNRGHIEELTAKKTALSSLLGVKAQGALVRSRFMNAMHMDAPSHYFFSLERRNGQRKIFHSLCTENGTTVYEHDEIRRYAAAFYKGLYASEVVSHTESAQPFFEGLPQVQANKVLEEVLSMEELKEALQSLKVGKAPGIDGLPADFFKSFWPVIGEDLLDVLKDSLATGCLPLSCRRAVVTLLPKKGDLQQLKNWRPVSLLCTDYKLLSKVLATRLGRVLAEVIHVDQSYCVPGRLITDNVMLIRDFLEVSGSLEIETGLISIDQEKAFDWVEHQYLWRTLQAFGFSPGFIAMIQVLYRDIESMVKINGGLSAPFKVQRGVRQGCSLSGMLYSLAIEPLLHNLRHKLAGVCVPGCSGLFKLSAYADDVIIFVNDQKDVNTMEEVTQNFGRFYFEVQVKDKTVWGLGVARESIRRKYFITSYTPENGFWILYFLKDELSFNGNPVVRLPVRAELQKVGVFVDYDAGLVSFYDVEARAHIYSATGCTFSEPLYPFLSPFPHDCGRNSTPLIISPVNQTD</sequence>
<feature type="domain" description="B30.2/SPRY" evidence="1">
    <location>
        <begin position="347"/>
        <end position="531"/>
    </location>
</feature>
<dbReference type="SUPFAM" id="SSF56672">
    <property type="entry name" value="DNA/RNA polymerases"/>
    <property type="match status" value="1"/>
</dbReference>
<dbReference type="AlphaFoldDB" id="A0A9Q0I3E5"/>
<dbReference type="Gene3D" id="2.60.120.920">
    <property type="match status" value="1"/>
</dbReference>
<dbReference type="InterPro" id="IPR000477">
    <property type="entry name" value="RT_dom"/>
</dbReference>
<dbReference type="InterPro" id="IPR043136">
    <property type="entry name" value="B30.2/SPRY_sf"/>
</dbReference>
<dbReference type="InterPro" id="IPR013320">
    <property type="entry name" value="ConA-like_dom_sf"/>
</dbReference>
<dbReference type="PRINTS" id="PR01407">
    <property type="entry name" value="BUTYPHLNCDUF"/>
</dbReference>
<gene>
    <name evidence="3" type="ORF">NHX12_015848</name>
</gene>
<evidence type="ECO:0000259" key="1">
    <source>
        <dbReference type="PROSITE" id="PS50188"/>
    </source>
</evidence>
<accession>A0A9Q0I3E5</accession>
<organism evidence="3 4">
    <name type="scientific">Muraenolepis orangiensis</name>
    <name type="common">Patagonian moray cod</name>
    <dbReference type="NCBI Taxonomy" id="630683"/>
    <lineage>
        <taxon>Eukaryota</taxon>
        <taxon>Metazoa</taxon>
        <taxon>Chordata</taxon>
        <taxon>Craniata</taxon>
        <taxon>Vertebrata</taxon>
        <taxon>Euteleostomi</taxon>
        <taxon>Actinopterygii</taxon>
        <taxon>Neopterygii</taxon>
        <taxon>Teleostei</taxon>
        <taxon>Neoteleostei</taxon>
        <taxon>Acanthomorphata</taxon>
        <taxon>Zeiogadaria</taxon>
        <taxon>Gadariae</taxon>
        <taxon>Gadiformes</taxon>
        <taxon>Muraenolepidoidei</taxon>
        <taxon>Muraenolepididae</taxon>
        <taxon>Muraenolepis</taxon>
    </lineage>
</organism>
<dbReference type="InterPro" id="IPR003877">
    <property type="entry name" value="SPRY_dom"/>
</dbReference>
<dbReference type="CDD" id="cd13733">
    <property type="entry name" value="SPRY_PRY_C-I_1"/>
    <property type="match status" value="1"/>
</dbReference>
<proteinExistence type="predicted"/>
<evidence type="ECO:0000313" key="4">
    <source>
        <dbReference type="Proteomes" id="UP001148018"/>
    </source>
</evidence>
<keyword evidence="4" id="KW-1185">Reference proteome</keyword>
<feature type="domain" description="Reverse transcriptase" evidence="2">
    <location>
        <begin position="182"/>
        <end position="462"/>
    </location>
</feature>
<dbReference type="Proteomes" id="UP001148018">
    <property type="component" value="Unassembled WGS sequence"/>
</dbReference>
<dbReference type="SUPFAM" id="SSF49899">
    <property type="entry name" value="Concanavalin A-like lectins/glucanases"/>
    <property type="match status" value="1"/>
</dbReference>
<dbReference type="PROSITE" id="PS50188">
    <property type="entry name" value="B302_SPRY"/>
    <property type="match status" value="1"/>
</dbReference>
<dbReference type="InterPro" id="IPR003879">
    <property type="entry name" value="Butyrophylin_SPRY"/>
</dbReference>
<dbReference type="PROSITE" id="PS50878">
    <property type="entry name" value="RT_POL"/>
    <property type="match status" value="1"/>
</dbReference>
<protein>
    <recommendedName>
        <fullName evidence="5">Reverse transcriptase domain-containing protein</fullName>
    </recommendedName>
</protein>
<dbReference type="EMBL" id="JANIIK010001509">
    <property type="protein sequence ID" value="KAJ3582131.1"/>
    <property type="molecule type" value="Genomic_DNA"/>
</dbReference>
<dbReference type="PANTHER" id="PTHR19446">
    <property type="entry name" value="REVERSE TRANSCRIPTASES"/>
    <property type="match status" value="1"/>
</dbReference>
<reference evidence="3" key="1">
    <citation type="submission" date="2022-07" db="EMBL/GenBank/DDBJ databases">
        <title>Chromosome-level genome of Muraenolepis orangiensis.</title>
        <authorList>
            <person name="Kim J."/>
        </authorList>
    </citation>
    <scope>NUCLEOTIDE SEQUENCE</scope>
    <source>
        <strain evidence="3">KU_S4_2022</strain>
        <tissue evidence="3">Muscle</tissue>
    </source>
</reference>
<dbReference type="Pfam" id="PF00078">
    <property type="entry name" value="RVT_1"/>
    <property type="match status" value="1"/>
</dbReference>
<dbReference type="SMART" id="SM00449">
    <property type="entry name" value="SPRY"/>
    <property type="match status" value="1"/>
</dbReference>
<name>A0A9Q0I3E5_9TELE</name>
<dbReference type="CDD" id="cd01650">
    <property type="entry name" value="RT_nLTR_like"/>
    <property type="match status" value="1"/>
</dbReference>
<evidence type="ECO:0008006" key="5">
    <source>
        <dbReference type="Google" id="ProtNLM"/>
    </source>
</evidence>
<dbReference type="OrthoDB" id="416119at2759"/>
<dbReference type="InterPro" id="IPR001870">
    <property type="entry name" value="B30.2/SPRY"/>
</dbReference>
<evidence type="ECO:0000313" key="3">
    <source>
        <dbReference type="EMBL" id="KAJ3582131.1"/>
    </source>
</evidence>
<evidence type="ECO:0000259" key="2">
    <source>
        <dbReference type="PROSITE" id="PS50878"/>
    </source>
</evidence>